<feature type="compositionally biased region" description="Low complexity" evidence="1">
    <location>
        <begin position="585"/>
        <end position="595"/>
    </location>
</feature>
<evidence type="ECO:0000256" key="2">
    <source>
        <dbReference type="SAM" id="SignalP"/>
    </source>
</evidence>
<evidence type="ECO:0000256" key="1">
    <source>
        <dbReference type="SAM" id="MobiDB-lite"/>
    </source>
</evidence>
<proteinExistence type="predicted"/>
<dbReference type="EMBL" id="CAKOGL010000020">
    <property type="protein sequence ID" value="CAH2098675.1"/>
    <property type="molecule type" value="Genomic_DNA"/>
</dbReference>
<feature type="region of interest" description="Disordered" evidence="1">
    <location>
        <begin position="533"/>
        <end position="603"/>
    </location>
</feature>
<accession>A0AAU9UPA2</accession>
<feature type="compositionally biased region" description="Acidic residues" evidence="1">
    <location>
        <begin position="190"/>
        <end position="201"/>
    </location>
</feature>
<feature type="chain" id="PRO_5043516044" evidence="2">
    <location>
        <begin position="28"/>
        <end position="642"/>
    </location>
</feature>
<keyword evidence="4" id="KW-1185">Reference proteome</keyword>
<reference evidence="3" key="1">
    <citation type="submission" date="2022-03" db="EMBL/GenBank/DDBJ databases">
        <authorList>
            <person name="Tunstrom K."/>
        </authorList>
    </citation>
    <scope>NUCLEOTIDE SEQUENCE</scope>
</reference>
<feature type="region of interest" description="Disordered" evidence="1">
    <location>
        <begin position="32"/>
        <end position="64"/>
    </location>
</feature>
<feature type="compositionally biased region" description="Acidic residues" evidence="1">
    <location>
        <begin position="541"/>
        <end position="551"/>
    </location>
</feature>
<feature type="region of interest" description="Disordered" evidence="1">
    <location>
        <begin position="423"/>
        <end position="446"/>
    </location>
</feature>
<comment type="caution">
    <text evidence="3">The sequence shown here is derived from an EMBL/GenBank/DDBJ whole genome shotgun (WGS) entry which is preliminary data.</text>
</comment>
<organism evidence="3 4">
    <name type="scientific">Euphydryas editha</name>
    <name type="common">Edith's checkerspot</name>
    <dbReference type="NCBI Taxonomy" id="104508"/>
    <lineage>
        <taxon>Eukaryota</taxon>
        <taxon>Metazoa</taxon>
        <taxon>Ecdysozoa</taxon>
        <taxon>Arthropoda</taxon>
        <taxon>Hexapoda</taxon>
        <taxon>Insecta</taxon>
        <taxon>Pterygota</taxon>
        <taxon>Neoptera</taxon>
        <taxon>Endopterygota</taxon>
        <taxon>Lepidoptera</taxon>
        <taxon>Glossata</taxon>
        <taxon>Ditrysia</taxon>
        <taxon>Papilionoidea</taxon>
        <taxon>Nymphalidae</taxon>
        <taxon>Nymphalinae</taxon>
        <taxon>Euphydryas</taxon>
    </lineage>
</organism>
<protein>
    <submittedName>
        <fullName evidence="3">Uncharacterized protein</fullName>
    </submittedName>
</protein>
<sequence>MERESKCRKIFKVLLMVVSVLLSGVVAEQPAPYAPSGWRPNGPAFELPQRPLPPQKQEYLPPVDPRRPFTPNNYDDTVDVSVQGLPVPEQRPIFQLSPINGQQYTGPSINADISKLNPSFQQMQYQQQLEKARQFARQREFEATRANTPSNGLPNQQSPRQFAFQTTSTTSTIKPELKTPKAETTTEPIDLNEGESFDDERDINDNKEKVSVEVSKQNLQEYPPELFLRPLAQLNAQPQFISLAQLGQLRAPLYYQPEQTAPAPGFDGPAHLSALPSVLAQRELLSQQAVAPSQAFAQNPLIVQQEQPALLQEPLNQYQPIINEYQPVQPQVQSFPQYQPQQVVVQPQGLNPIQSNQFPQQQPNQFVQPQQPNLFVQAQQPNQFAQPQQPNLYVQPQQPNQFAQPQQPNVFVQPQQPNTFVQQQPNQFAQPQQPTQFPQPRQPKDVEEIEQNDQQFVYQNYQPQFYQPQPANQYQNLEQPLFLAQPALNYQNQDQIYQNQFIPQQYDPNQYQVQPQQVFQDQNALQSGLDINQQGNGIEADQGEEAEEDEQEGPKATAVATAFGTRTQPRVFAKYGAPTQREQETTTTESSVQDVTEPDDAPAIAQATAVASGRRNARFRSRRVRPIFTLDRSGHLVLSQNQ</sequence>
<evidence type="ECO:0000313" key="4">
    <source>
        <dbReference type="Proteomes" id="UP001153954"/>
    </source>
</evidence>
<feature type="compositionally biased region" description="Low complexity" evidence="1">
    <location>
        <begin position="423"/>
        <end position="439"/>
    </location>
</feature>
<name>A0AAU9UPA2_EUPED</name>
<dbReference type="Proteomes" id="UP001153954">
    <property type="component" value="Unassembled WGS sequence"/>
</dbReference>
<gene>
    <name evidence="3" type="ORF">EEDITHA_LOCUS13770</name>
</gene>
<keyword evidence="2" id="KW-0732">Signal</keyword>
<evidence type="ECO:0000313" key="3">
    <source>
        <dbReference type="EMBL" id="CAH2098675.1"/>
    </source>
</evidence>
<dbReference type="AlphaFoldDB" id="A0AAU9UPA2"/>
<feature type="signal peptide" evidence="2">
    <location>
        <begin position="1"/>
        <end position="27"/>
    </location>
</feature>
<feature type="region of interest" description="Disordered" evidence="1">
    <location>
        <begin position="166"/>
        <end position="201"/>
    </location>
</feature>